<gene>
    <name evidence="2" type="ORF">MNBD_GAMMA08-3075</name>
</gene>
<evidence type="ECO:0000313" key="2">
    <source>
        <dbReference type="EMBL" id="VAW63819.1"/>
    </source>
</evidence>
<sequence length="201" mass="23110">MILKKFASSSFYISTPHLSFKTTLLLLIVFGINSNMIFANDISQKDSTAYDSAYSPSNEVLPIFKFIDNHGKVTYSTEMPHDFVDAEEVDLINPPLKKNIEETKKINATLKSAADELSKAREERESLREEKEKKRLEKLTLINQSKPPVVYQPNTYVTYPYYYGRKKEHHKRNVKPEHLPARVHPPKHGPNLPGSVPHHPR</sequence>
<organism evidence="2">
    <name type="scientific">hydrothermal vent metagenome</name>
    <dbReference type="NCBI Taxonomy" id="652676"/>
    <lineage>
        <taxon>unclassified sequences</taxon>
        <taxon>metagenomes</taxon>
        <taxon>ecological metagenomes</taxon>
    </lineage>
</organism>
<name>A0A3B0XPK7_9ZZZZ</name>
<evidence type="ECO:0000256" key="1">
    <source>
        <dbReference type="SAM" id="MobiDB-lite"/>
    </source>
</evidence>
<feature type="region of interest" description="Disordered" evidence="1">
    <location>
        <begin position="113"/>
        <end position="132"/>
    </location>
</feature>
<feature type="region of interest" description="Disordered" evidence="1">
    <location>
        <begin position="167"/>
        <end position="201"/>
    </location>
</feature>
<evidence type="ECO:0008006" key="3">
    <source>
        <dbReference type="Google" id="ProtNLM"/>
    </source>
</evidence>
<dbReference type="EMBL" id="UOFH01000259">
    <property type="protein sequence ID" value="VAW63819.1"/>
    <property type="molecule type" value="Genomic_DNA"/>
</dbReference>
<reference evidence="2" key="1">
    <citation type="submission" date="2018-06" db="EMBL/GenBank/DDBJ databases">
        <authorList>
            <person name="Zhirakovskaya E."/>
        </authorList>
    </citation>
    <scope>NUCLEOTIDE SEQUENCE</scope>
</reference>
<dbReference type="AlphaFoldDB" id="A0A3B0XPK7"/>
<proteinExistence type="predicted"/>
<protein>
    <recommendedName>
        <fullName evidence="3">DUF4124 domain-containing protein</fullName>
    </recommendedName>
</protein>
<accession>A0A3B0XPK7</accession>